<keyword evidence="2" id="KW-1185">Reference proteome</keyword>
<dbReference type="InterPro" id="IPR045622">
    <property type="entry name" value="DUF6441"/>
</dbReference>
<gene>
    <name evidence="1" type="ORF">C8J26_2598</name>
</gene>
<dbReference type="Proteomes" id="UP000244189">
    <property type="component" value="Unassembled WGS sequence"/>
</dbReference>
<comment type="caution">
    <text evidence="1">The sequence shown here is derived from an EMBL/GenBank/DDBJ whole genome shotgun (WGS) entry which is preliminary data.</text>
</comment>
<dbReference type="AlphaFoldDB" id="A0A2T5GK92"/>
<dbReference type="EMBL" id="QAOG01000004">
    <property type="protein sequence ID" value="PTQ59746.1"/>
    <property type="molecule type" value="Genomic_DNA"/>
</dbReference>
<evidence type="ECO:0000313" key="1">
    <source>
        <dbReference type="EMBL" id="PTQ59746.1"/>
    </source>
</evidence>
<accession>A0A2T5GK92</accession>
<dbReference type="Pfam" id="PF20039">
    <property type="entry name" value="DUF6441"/>
    <property type="match status" value="1"/>
</dbReference>
<reference evidence="1 2" key="1">
    <citation type="submission" date="2018-04" db="EMBL/GenBank/DDBJ databases">
        <title>Genomic Encyclopedia of Type Strains, Phase III (KMG-III): the genomes of soil and plant-associated and newly described type strains.</title>
        <authorList>
            <person name="Whitman W."/>
        </authorList>
    </citation>
    <scope>NUCLEOTIDE SEQUENCE [LARGE SCALE GENOMIC DNA]</scope>
    <source>
        <strain evidence="1 2">MA101b</strain>
    </source>
</reference>
<organism evidence="1 2">
    <name type="scientific">Sphingomonas aurantiaca</name>
    <dbReference type="NCBI Taxonomy" id="185949"/>
    <lineage>
        <taxon>Bacteria</taxon>
        <taxon>Pseudomonadati</taxon>
        <taxon>Pseudomonadota</taxon>
        <taxon>Alphaproteobacteria</taxon>
        <taxon>Sphingomonadales</taxon>
        <taxon>Sphingomonadaceae</taxon>
        <taxon>Sphingomonas</taxon>
    </lineage>
</organism>
<protein>
    <submittedName>
        <fullName evidence="1">Uncharacterized protein</fullName>
    </submittedName>
</protein>
<dbReference type="RefSeq" id="WP_107958477.1">
    <property type="nucleotide sequence ID" value="NZ_QAOG01000004.1"/>
</dbReference>
<sequence>MKINAGIDFDMKSLMDGIEGDLAEAASRAMRDTTYKALLELREQVTGAGMGQRLANTWRDRVFPEKRRSMTPSGYIWSNAPDIIDAFSRGAQIVPLAGRRFLAIPTKNVPSARGRRGSSSKMTPAQVENAFNQDLFFKRGRAGRVLAFINAVGARNGRGFRIATKGRRAQGRDPKPVLMFVMVPSVRLPRVLDLDVVAQRWAANFEARFTEQLGMK</sequence>
<name>A0A2T5GK92_9SPHN</name>
<proteinExistence type="predicted"/>
<evidence type="ECO:0000313" key="2">
    <source>
        <dbReference type="Proteomes" id="UP000244189"/>
    </source>
</evidence>